<proteinExistence type="predicted"/>
<protein>
    <submittedName>
        <fullName evidence="1">DNA pilot protein</fullName>
    </submittedName>
</protein>
<sequence>MDRLQRCTNQKNMGLLDFIPIVGPVLDTILGFGNQAAQENANESSQNFQREMYKQQRQDSIDDWNRQNTYNSPQATMERLKVGGLNPNLVYGNGATTQAGPVRSSSPGSFKAEPAGLHIDPLGKYLQVQNVQQNIDNLKAQNNNIQADTMLKVAQKNNVDIQSMFTQANAEKLGVDINTGKFNLEKSQGMYPGELKLQQGSLTMQEAATEKTRAETERTRTENQVAQDRNAREALVTSQNLQLGMINMLQKKLDLVTTREQQDQIEQAINNARKDEQLKNYEINLNKKGIQKSDDLLMRAASSWLDKLGLSWILNGPKIGDNEYRKKH</sequence>
<organism evidence="1">
    <name type="scientific">Blackfly microvirus SF02</name>
    <dbReference type="NCBI Taxonomy" id="2576452"/>
    <lineage>
        <taxon>Viruses</taxon>
        <taxon>Monodnaviria</taxon>
        <taxon>Sangervirae</taxon>
        <taxon>Phixviricota</taxon>
        <taxon>Malgrandaviricetes</taxon>
        <taxon>Petitvirales</taxon>
        <taxon>Microviridae</taxon>
        <taxon>Microvirus</taxon>
    </lineage>
</organism>
<dbReference type="EMBL" id="MK249138">
    <property type="protein sequence ID" value="QCQ84625.1"/>
    <property type="molecule type" value="Genomic_DNA"/>
</dbReference>
<name>A0A4P8PRU3_9VIRU</name>
<accession>A0A4P8PRU3</accession>
<evidence type="ECO:0000313" key="1">
    <source>
        <dbReference type="EMBL" id="QCQ84625.1"/>
    </source>
</evidence>
<dbReference type="Proteomes" id="UP000324792">
    <property type="component" value="Segment"/>
</dbReference>
<reference evidence="1" key="1">
    <citation type="submission" date="2018-12" db="EMBL/GenBank/DDBJ databases">
        <title>Singled stranded DNA viruses identified in blackflies (Austrosimulium ungulatum) sampled in New Zealand.</title>
        <authorList>
            <person name="Kraberger S."/>
            <person name="Fontenele R.S."/>
            <person name="Schmidlin K."/>
            <person name="Walters M."/>
            <person name="Varsani A."/>
        </authorList>
    </citation>
    <scope>NUCLEOTIDE SEQUENCE [LARGE SCALE GENOMIC DNA]</scope>
    <source>
        <strain evidence="1">024</strain>
    </source>
</reference>